<organism evidence="8 9">
    <name type="scientific">Colletotrichum simmondsii</name>
    <dbReference type="NCBI Taxonomy" id="703756"/>
    <lineage>
        <taxon>Eukaryota</taxon>
        <taxon>Fungi</taxon>
        <taxon>Dikarya</taxon>
        <taxon>Ascomycota</taxon>
        <taxon>Pezizomycotina</taxon>
        <taxon>Sordariomycetes</taxon>
        <taxon>Hypocreomycetidae</taxon>
        <taxon>Glomerellales</taxon>
        <taxon>Glomerellaceae</taxon>
        <taxon>Colletotrichum</taxon>
        <taxon>Colletotrichum acutatum species complex</taxon>
    </lineage>
</organism>
<dbReference type="Proteomes" id="UP000070328">
    <property type="component" value="Unassembled WGS sequence"/>
</dbReference>
<dbReference type="InterPro" id="IPR027417">
    <property type="entry name" value="P-loop_NTPase"/>
</dbReference>
<dbReference type="AlphaFoldDB" id="A0A135SE47"/>
<dbReference type="EMBL" id="JFBX01000591">
    <property type="protein sequence ID" value="KXH34111.1"/>
    <property type="molecule type" value="Genomic_DNA"/>
</dbReference>
<evidence type="ECO:0000256" key="6">
    <source>
        <dbReference type="ARBA" id="ARBA00023136"/>
    </source>
</evidence>
<reference evidence="8 9" key="1">
    <citation type="submission" date="2014-02" db="EMBL/GenBank/DDBJ databases">
        <title>The genome sequence of Colletotrichum simmondsii CBS122122.</title>
        <authorList>
            <person name="Baroncelli R."/>
            <person name="Thon M.R."/>
        </authorList>
    </citation>
    <scope>NUCLEOTIDE SEQUENCE [LARGE SCALE GENOMIC DNA]</scope>
    <source>
        <strain evidence="8 9">CBS122122</strain>
    </source>
</reference>
<evidence type="ECO:0000256" key="3">
    <source>
        <dbReference type="ARBA" id="ARBA00004370"/>
    </source>
</evidence>
<evidence type="ECO:0000256" key="1">
    <source>
        <dbReference type="ARBA" id="ARBA00004173"/>
    </source>
</evidence>
<gene>
    <name evidence="8" type="ORF">CSIM01_07113</name>
</gene>
<feature type="region of interest" description="Disordered" evidence="7">
    <location>
        <begin position="247"/>
        <end position="271"/>
    </location>
</feature>
<evidence type="ECO:0000313" key="8">
    <source>
        <dbReference type="EMBL" id="KXH34111.1"/>
    </source>
</evidence>
<dbReference type="SUPFAM" id="SSF52540">
    <property type="entry name" value="P-loop containing nucleoside triphosphate hydrolases"/>
    <property type="match status" value="1"/>
</dbReference>
<dbReference type="PANTHER" id="PTHR48182">
    <property type="entry name" value="PROTEIN SERAC1"/>
    <property type="match status" value="1"/>
</dbReference>
<dbReference type="GO" id="GO:0005783">
    <property type="term" value="C:endoplasmic reticulum"/>
    <property type="evidence" value="ECO:0007669"/>
    <property type="project" value="UniProtKB-SubCell"/>
</dbReference>
<keyword evidence="4" id="KW-0256">Endoplasmic reticulum</keyword>
<evidence type="ECO:0000256" key="2">
    <source>
        <dbReference type="ARBA" id="ARBA00004240"/>
    </source>
</evidence>
<evidence type="ECO:0000256" key="5">
    <source>
        <dbReference type="ARBA" id="ARBA00023128"/>
    </source>
</evidence>
<comment type="caution">
    <text evidence="8">The sequence shown here is derived from an EMBL/GenBank/DDBJ whole genome shotgun (WGS) entry which is preliminary data.</text>
</comment>
<evidence type="ECO:0000256" key="7">
    <source>
        <dbReference type="SAM" id="MobiDB-lite"/>
    </source>
</evidence>
<proteinExistence type="predicted"/>
<name>A0A135SE47_9PEZI</name>
<dbReference type="GO" id="GO:0016020">
    <property type="term" value="C:membrane"/>
    <property type="evidence" value="ECO:0007669"/>
    <property type="project" value="UniProtKB-SubCell"/>
</dbReference>
<sequence>MASRGADELTTSSSSPIGVSVLYNPSDEKAAVDIIFIHGLKGHREKTWTSDKASEPWPKALLPSEIPNARVLAYGYDADVAKATEMVSALARAHTREHLKEVLEATRGILFLGTPHHGSALAVWAERLAKSVGVLKQTNTEILGVLRPESEVLAEIQDNFHNMTQSQTKAGAGTVQITCFYEELPIPGIGLVVPQHSAIFPGKDAIGIHGTHHTMVKFSSLEDSGFIDICDELRTWIKKFDRKVTVTQRQSTPPPAVEEQNEKRSTTSQKKTASKFLVPYAKNKSFVERSNVFERLKGEFCHGPEDDIEDARSRVCLYGLGGTGKTQIAIAYTYWLRKTHPGISVLWVHASDSERFRQAYSEIAEECNIPGRSDPNVDVLTLVKSWFQRQEADPWFLVLDNADNTELFFDYHTQTSSTSSSDVGLNSRHSNMARFIPKYGNGSVLVTTRNKEAGSRLVPGQPLLEVGPMSDEESVQMIREIAGDSSLSVDTATVLSNRLENLPLAIAQAAAFMQENCMGLDQYIGILNKGDGVEVQLLRGNFEAVGRDTDVPHAVMATWVVSFEHIKKKNPLAADILSVIAFFDRQAIQRQLMTIYMYLLQYRTKSRSGKESDDSRFSSEQDKAKHCQEYSNSTAEFQSSNAFEDDSTSEIYNLSEDHTIKHPGDPYQSLEVFERDGAYSIILEQALGTLKAFSFIKENKNGTLMLSRLQSIFGYWARSQMSYVNKVAIKKLSISIAKLCI</sequence>
<dbReference type="Gene3D" id="3.40.50.300">
    <property type="entry name" value="P-loop containing nucleotide triphosphate hydrolases"/>
    <property type="match status" value="1"/>
</dbReference>
<keyword evidence="5" id="KW-0496">Mitochondrion</keyword>
<protein>
    <submittedName>
        <fullName evidence="8">Uncharacterized protein</fullName>
    </submittedName>
</protein>
<dbReference type="OrthoDB" id="7464126at2759"/>
<dbReference type="InterPro" id="IPR052374">
    <property type="entry name" value="SERAC1"/>
</dbReference>
<evidence type="ECO:0000313" key="9">
    <source>
        <dbReference type="Proteomes" id="UP000070328"/>
    </source>
</evidence>
<dbReference type="PANTHER" id="PTHR48182:SF2">
    <property type="entry name" value="PROTEIN SERAC1"/>
    <property type="match status" value="1"/>
</dbReference>
<comment type="subcellular location">
    <subcellularLocation>
        <location evidence="2">Endoplasmic reticulum</location>
    </subcellularLocation>
    <subcellularLocation>
        <location evidence="3">Membrane</location>
    </subcellularLocation>
    <subcellularLocation>
        <location evidence="1">Mitochondrion</location>
    </subcellularLocation>
</comment>
<keyword evidence="6" id="KW-0472">Membrane</keyword>
<dbReference type="GO" id="GO:0005739">
    <property type="term" value="C:mitochondrion"/>
    <property type="evidence" value="ECO:0007669"/>
    <property type="project" value="UniProtKB-SubCell"/>
</dbReference>
<evidence type="ECO:0000256" key="4">
    <source>
        <dbReference type="ARBA" id="ARBA00022824"/>
    </source>
</evidence>
<keyword evidence="9" id="KW-1185">Reference proteome</keyword>
<accession>A0A135SE47</accession>